<dbReference type="AlphaFoldDB" id="A0A0V0YAY7"/>
<proteinExistence type="predicted"/>
<name>A0A0V0YAY7_TRIPS</name>
<sequence>MAMWNIQQIGERESEKYTELIPHCCLERCFLEVEENVTLAECCLLLSTKHFVIGRAFGEKH</sequence>
<organism evidence="1 2">
    <name type="scientific">Trichinella pseudospiralis</name>
    <name type="common">Parasitic roundworm</name>
    <dbReference type="NCBI Taxonomy" id="6337"/>
    <lineage>
        <taxon>Eukaryota</taxon>
        <taxon>Metazoa</taxon>
        <taxon>Ecdysozoa</taxon>
        <taxon>Nematoda</taxon>
        <taxon>Enoplea</taxon>
        <taxon>Dorylaimia</taxon>
        <taxon>Trichinellida</taxon>
        <taxon>Trichinellidae</taxon>
        <taxon>Trichinella</taxon>
    </lineage>
</organism>
<dbReference type="EMBL" id="JYDU01000035">
    <property type="protein sequence ID" value="KRX97122.1"/>
    <property type="molecule type" value="Genomic_DNA"/>
</dbReference>
<comment type="caution">
    <text evidence="1">The sequence shown here is derived from an EMBL/GenBank/DDBJ whole genome shotgun (WGS) entry which is preliminary data.</text>
</comment>
<evidence type="ECO:0000313" key="1">
    <source>
        <dbReference type="EMBL" id="KRX97122.1"/>
    </source>
</evidence>
<reference evidence="1 2" key="1">
    <citation type="submission" date="2015-01" db="EMBL/GenBank/DDBJ databases">
        <title>Evolution of Trichinella species and genotypes.</title>
        <authorList>
            <person name="Korhonen P.K."/>
            <person name="Edoardo P."/>
            <person name="Giuseppe L.R."/>
            <person name="Gasser R.B."/>
        </authorList>
    </citation>
    <scope>NUCLEOTIDE SEQUENCE [LARGE SCALE GENOMIC DNA]</scope>
    <source>
        <strain evidence="1">ISS141</strain>
    </source>
</reference>
<dbReference type="Proteomes" id="UP000054815">
    <property type="component" value="Unassembled WGS sequence"/>
</dbReference>
<accession>A0A0V0YAY7</accession>
<protein>
    <submittedName>
        <fullName evidence="1">Uncharacterized protein</fullName>
    </submittedName>
</protein>
<gene>
    <name evidence="1" type="ORF">T4E_7275</name>
</gene>
<evidence type="ECO:0000313" key="2">
    <source>
        <dbReference type="Proteomes" id="UP000054815"/>
    </source>
</evidence>